<protein>
    <recommendedName>
        <fullName evidence="3">MmcQ/YjbR family DNA-binding protein</fullName>
    </recommendedName>
</protein>
<dbReference type="Proteomes" id="UP000280861">
    <property type="component" value="Unassembled WGS sequence"/>
</dbReference>
<evidence type="ECO:0008006" key="3">
    <source>
        <dbReference type="Google" id="ProtNLM"/>
    </source>
</evidence>
<gene>
    <name evidence="1" type="ORF">PSET11_00749</name>
</gene>
<dbReference type="OrthoDB" id="954305at2"/>
<dbReference type="RefSeq" id="WP_124090758.1">
    <property type="nucleotide sequence ID" value="NZ_CBCRYA010000008.1"/>
</dbReference>
<dbReference type="InterPro" id="IPR038056">
    <property type="entry name" value="YjbR-like_sf"/>
</dbReference>
<organism evidence="1 2">
    <name type="scientific">Arthrobacter ulcerisalmonis</name>
    <dbReference type="NCBI Taxonomy" id="2483813"/>
    <lineage>
        <taxon>Bacteria</taxon>
        <taxon>Bacillati</taxon>
        <taxon>Actinomycetota</taxon>
        <taxon>Actinomycetes</taxon>
        <taxon>Micrococcales</taxon>
        <taxon>Micrococcaceae</taxon>
        <taxon>Arthrobacter</taxon>
    </lineage>
</organism>
<keyword evidence="2" id="KW-1185">Reference proteome</keyword>
<accession>A0A3P5WZG1</accession>
<dbReference type="SUPFAM" id="SSF142906">
    <property type="entry name" value="YjbR-like"/>
    <property type="match status" value="1"/>
</dbReference>
<sequence>MVTEEDVRRAAVSLQGVVEWPSWGKPAWFAKTLMARMWEPEILTVKTAERNALGGTDPDIFFWTPHHERAPELVLVRLPLIDQELLVELLLDAYDLAGGRGKHH</sequence>
<evidence type="ECO:0000313" key="1">
    <source>
        <dbReference type="EMBL" id="VDC21387.1"/>
    </source>
</evidence>
<name>A0A3P5WZG1_9MICC</name>
<dbReference type="AlphaFoldDB" id="A0A3P5WZG1"/>
<dbReference type="EMBL" id="UXAU01000013">
    <property type="protein sequence ID" value="VDC21387.1"/>
    <property type="molecule type" value="Genomic_DNA"/>
</dbReference>
<evidence type="ECO:0000313" key="2">
    <source>
        <dbReference type="Proteomes" id="UP000280861"/>
    </source>
</evidence>
<proteinExistence type="predicted"/>
<reference evidence="1 2" key="1">
    <citation type="submission" date="2018-11" db="EMBL/GenBank/DDBJ databases">
        <authorList>
            <person name="Criscuolo A."/>
        </authorList>
    </citation>
    <scope>NUCLEOTIDE SEQUENCE [LARGE SCALE GENOMIC DNA]</scope>
    <source>
        <strain evidence="1">AT11b</strain>
    </source>
</reference>